<proteinExistence type="predicted"/>
<feature type="region of interest" description="Disordered" evidence="1">
    <location>
        <begin position="1"/>
        <end position="32"/>
    </location>
</feature>
<evidence type="ECO:0000313" key="2">
    <source>
        <dbReference type="EMBL" id="KAH3894422.1"/>
    </source>
</evidence>
<dbReference type="Proteomes" id="UP000828390">
    <property type="component" value="Unassembled WGS sequence"/>
</dbReference>
<dbReference type="EMBL" id="JAIWYP010000001">
    <property type="protein sequence ID" value="KAH3894422.1"/>
    <property type="molecule type" value="Genomic_DNA"/>
</dbReference>
<sequence>MDATLQRNMTEGHNLAAKTGTGTDTGAKTGKREETILELPNPHKGTYMWCKDWKRKGHKHC</sequence>
<feature type="compositionally biased region" description="Low complexity" evidence="1">
    <location>
        <begin position="16"/>
        <end position="28"/>
    </location>
</feature>
<gene>
    <name evidence="2" type="ORF">DPMN_018579</name>
</gene>
<keyword evidence="3" id="KW-1185">Reference proteome</keyword>
<comment type="caution">
    <text evidence="2">The sequence shown here is derived from an EMBL/GenBank/DDBJ whole genome shotgun (WGS) entry which is preliminary data.</text>
</comment>
<protein>
    <submittedName>
        <fullName evidence="2">Uncharacterized protein</fullName>
    </submittedName>
</protein>
<organism evidence="2 3">
    <name type="scientific">Dreissena polymorpha</name>
    <name type="common">Zebra mussel</name>
    <name type="synonym">Mytilus polymorpha</name>
    <dbReference type="NCBI Taxonomy" id="45954"/>
    <lineage>
        <taxon>Eukaryota</taxon>
        <taxon>Metazoa</taxon>
        <taxon>Spiralia</taxon>
        <taxon>Lophotrochozoa</taxon>
        <taxon>Mollusca</taxon>
        <taxon>Bivalvia</taxon>
        <taxon>Autobranchia</taxon>
        <taxon>Heteroconchia</taxon>
        <taxon>Euheterodonta</taxon>
        <taxon>Imparidentia</taxon>
        <taxon>Neoheterodontei</taxon>
        <taxon>Myida</taxon>
        <taxon>Dreissenoidea</taxon>
        <taxon>Dreissenidae</taxon>
        <taxon>Dreissena</taxon>
    </lineage>
</organism>
<dbReference type="AlphaFoldDB" id="A0A9D4S9B7"/>
<feature type="compositionally biased region" description="Polar residues" evidence="1">
    <location>
        <begin position="1"/>
        <end position="11"/>
    </location>
</feature>
<evidence type="ECO:0000313" key="3">
    <source>
        <dbReference type="Proteomes" id="UP000828390"/>
    </source>
</evidence>
<evidence type="ECO:0000256" key="1">
    <source>
        <dbReference type="SAM" id="MobiDB-lite"/>
    </source>
</evidence>
<reference evidence="2" key="1">
    <citation type="journal article" date="2019" name="bioRxiv">
        <title>The Genome of the Zebra Mussel, Dreissena polymorpha: A Resource for Invasive Species Research.</title>
        <authorList>
            <person name="McCartney M.A."/>
            <person name="Auch B."/>
            <person name="Kono T."/>
            <person name="Mallez S."/>
            <person name="Zhang Y."/>
            <person name="Obille A."/>
            <person name="Becker A."/>
            <person name="Abrahante J.E."/>
            <person name="Garbe J."/>
            <person name="Badalamenti J.P."/>
            <person name="Herman A."/>
            <person name="Mangelson H."/>
            <person name="Liachko I."/>
            <person name="Sullivan S."/>
            <person name="Sone E.D."/>
            <person name="Koren S."/>
            <person name="Silverstein K.A.T."/>
            <person name="Beckman K.B."/>
            <person name="Gohl D.M."/>
        </authorList>
    </citation>
    <scope>NUCLEOTIDE SEQUENCE</scope>
    <source>
        <strain evidence="2">Duluth1</strain>
        <tissue evidence="2">Whole animal</tissue>
    </source>
</reference>
<name>A0A9D4S9B7_DREPO</name>
<reference evidence="2" key="2">
    <citation type="submission" date="2020-11" db="EMBL/GenBank/DDBJ databases">
        <authorList>
            <person name="McCartney M.A."/>
            <person name="Auch B."/>
            <person name="Kono T."/>
            <person name="Mallez S."/>
            <person name="Becker A."/>
            <person name="Gohl D.M."/>
            <person name="Silverstein K.A.T."/>
            <person name="Koren S."/>
            <person name="Bechman K.B."/>
            <person name="Herman A."/>
            <person name="Abrahante J.E."/>
            <person name="Garbe J."/>
        </authorList>
    </citation>
    <scope>NUCLEOTIDE SEQUENCE</scope>
    <source>
        <strain evidence="2">Duluth1</strain>
        <tissue evidence="2">Whole animal</tissue>
    </source>
</reference>
<accession>A0A9D4S9B7</accession>